<keyword evidence="1" id="KW-0472">Membrane</keyword>
<evidence type="ECO:0000313" key="2">
    <source>
        <dbReference type="EMBL" id="OGH82943.1"/>
    </source>
</evidence>
<feature type="transmembrane region" description="Helical" evidence="1">
    <location>
        <begin position="33"/>
        <end position="51"/>
    </location>
</feature>
<proteinExistence type="predicted"/>
<sequence>MHKHTKENIIALLAVGAVIGSTAALIHTAHSQLVYLIFPFLAIFTIFGVLARTFKETLFASFIITSIVSIVLGTIYLVSGSSASVEVLRMFASCPIYALGLDGGLIVAYLLLGLIVRMFSAR</sequence>
<keyword evidence="1" id="KW-1133">Transmembrane helix</keyword>
<dbReference type="EMBL" id="MFQS01000025">
    <property type="protein sequence ID" value="OGH82943.1"/>
    <property type="molecule type" value="Genomic_DNA"/>
</dbReference>
<keyword evidence="1" id="KW-0812">Transmembrane</keyword>
<feature type="transmembrane region" description="Helical" evidence="1">
    <location>
        <begin position="58"/>
        <end position="78"/>
    </location>
</feature>
<gene>
    <name evidence="2" type="ORF">A2373_04720</name>
</gene>
<dbReference type="AlphaFoldDB" id="A0A1F6NGS9"/>
<name>A0A1F6NGS9_9BACT</name>
<protein>
    <submittedName>
        <fullName evidence="2">Uncharacterized protein</fullName>
    </submittedName>
</protein>
<dbReference type="Proteomes" id="UP000176300">
    <property type="component" value="Unassembled WGS sequence"/>
</dbReference>
<comment type="caution">
    <text evidence="2">The sequence shown here is derived from an EMBL/GenBank/DDBJ whole genome shotgun (WGS) entry which is preliminary data.</text>
</comment>
<feature type="transmembrane region" description="Helical" evidence="1">
    <location>
        <begin position="90"/>
        <end position="116"/>
    </location>
</feature>
<evidence type="ECO:0000256" key="1">
    <source>
        <dbReference type="SAM" id="Phobius"/>
    </source>
</evidence>
<evidence type="ECO:0000313" key="3">
    <source>
        <dbReference type="Proteomes" id="UP000176300"/>
    </source>
</evidence>
<organism evidence="2 3">
    <name type="scientific">Candidatus Magasanikbacteria bacterium RIFOXYB1_FULL_40_15</name>
    <dbReference type="NCBI Taxonomy" id="1798697"/>
    <lineage>
        <taxon>Bacteria</taxon>
        <taxon>Candidatus Magasanikiibacteriota</taxon>
    </lineage>
</organism>
<accession>A0A1F6NGS9</accession>
<reference evidence="2 3" key="1">
    <citation type="journal article" date="2016" name="Nat. Commun.">
        <title>Thousands of microbial genomes shed light on interconnected biogeochemical processes in an aquifer system.</title>
        <authorList>
            <person name="Anantharaman K."/>
            <person name="Brown C.T."/>
            <person name="Hug L.A."/>
            <person name="Sharon I."/>
            <person name="Castelle C.J."/>
            <person name="Probst A.J."/>
            <person name="Thomas B.C."/>
            <person name="Singh A."/>
            <person name="Wilkins M.J."/>
            <person name="Karaoz U."/>
            <person name="Brodie E.L."/>
            <person name="Williams K.H."/>
            <person name="Hubbard S.S."/>
            <person name="Banfield J.F."/>
        </authorList>
    </citation>
    <scope>NUCLEOTIDE SEQUENCE [LARGE SCALE GENOMIC DNA]</scope>
</reference>